<dbReference type="PIRSF" id="PIRSF006173">
    <property type="entry name" value="UCP006173"/>
    <property type="match status" value="1"/>
</dbReference>
<dbReference type="HAMAP" id="MF_00676">
    <property type="entry name" value="UPF0260"/>
    <property type="match status" value="1"/>
</dbReference>
<dbReference type="InterPro" id="IPR005358">
    <property type="entry name" value="Puta_zinc/iron-chelating_dom"/>
</dbReference>
<keyword evidence="3" id="KW-1185">Reference proteome</keyword>
<organism evidence="2 3">
    <name type="scientific">Candidatus Methylospira mobilis</name>
    <dbReference type="NCBI Taxonomy" id="1808979"/>
    <lineage>
        <taxon>Bacteria</taxon>
        <taxon>Pseudomonadati</taxon>
        <taxon>Pseudomonadota</taxon>
        <taxon>Gammaproteobacteria</taxon>
        <taxon>Methylococcales</taxon>
        <taxon>Methylococcaceae</taxon>
        <taxon>Candidatus Methylospira</taxon>
    </lineage>
</organism>
<evidence type="ECO:0000313" key="2">
    <source>
        <dbReference type="EMBL" id="QFY41460.1"/>
    </source>
</evidence>
<dbReference type="OrthoDB" id="9786855at2"/>
<comment type="similarity">
    <text evidence="1">Belongs to the UPF0260 family.</text>
</comment>
<proteinExistence type="inferred from homology"/>
<dbReference type="PANTHER" id="PTHR37421:SF1">
    <property type="entry name" value="UPF0260 PROTEIN YCGN"/>
    <property type="match status" value="1"/>
</dbReference>
<dbReference type="AlphaFoldDB" id="A0A5Q0BCE0"/>
<dbReference type="InterPro" id="IPR008228">
    <property type="entry name" value="UCP006173"/>
</dbReference>
<dbReference type="InParanoid" id="A0A5Q0BCE0"/>
<dbReference type="PANTHER" id="PTHR37421">
    <property type="entry name" value="UPF0260 PROTEIN YCGN"/>
    <property type="match status" value="1"/>
</dbReference>
<dbReference type="FunCoup" id="A0A5Q0BCE0">
    <property type="interactions" value="33"/>
</dbReference>
<evidence type="ECO:0000256" key="1">
    <source>
        <dbReference type="HAMAP-Rule" id="MF_00676"/>
    </source>
</evidence>
<accession>A0A5Q0BCE0</accession>
<evidence type="ECO:0000313" key="3">
    <source>
        <dbReference type="Proteomes" id="UP000325755"/>
    </source>
</evidence>
<dbReference type="NCBIfam" id="NF003507">
    <property type="entry name" value="PRK05170.2-5"/>
    <property type="match status" value="1"/>
</dbReference>
<dbReference type="KEGG" id="mmob:F6R98_01510"/>
<dbReference type="Pfam" id="PF03692">
    <property type="entry name" value="CxxCxxCC"/>
    <property type="match status" value="1"/>
</dbReference>
<dbReference type="EMBL" id="CP044205">
    <property type="protein sequence ID" value="QFY41460.1"/>
    <property type="molecule type" value="Genomic_DNA"/>
</dbReference>
<dbReference type="NCBIfam" id="NF003501">
    <property type="entry name" value="PRK05170.1-5"/>
    <property type="match status" value="1"/>
</dbReference>
<dbReference type="Proteomes" id="UP000325755">
    <property type="component" value="Chromosome"/>
</dbReference>
<dbReference type="RefSeq" id="WP_153247441.1">
    <property type="nucleotide sequence ID" value="NZ_CP044205.1"/>
</dbReference>
<name>A0A5Q0BCE0_9GAMM</name>
<protein>
    <recommendedName>
        <fullName evidence="1">UPF0260 protein F6R98_01510</fullName>
    </recommendedName>
</protein>
<reference evidence="2 3" key="1">
    <citation type="submission" date="2019-09" db="EMBL/GenBank/DDBJ databases">
        <title>Ecophysiology of the spiral-shaped methanotroph Methylospira mobilis as revealed by the complete genome sequence.</title>
        <authorList>
            <person name="Oshkin I.Y."/>
            <person name="Dedysh S.N."/>
            <person name="Miroshnikov K."/>
            <person name="Danilova O.V."/>
            <person name="Hakobyan A."/>
            <person name="Liesack W."/>
        </authorList>
    </citation>
    <scope>NUCLEOTIDE SEQUENCE [LARGE SCALE GENOMIC DNA]</scope>
    <source>
        <strain evidence="2 3">Shm1</strain>
    </source>
</reference>
<sequence>MHCFWEYKALADLSESEWESLCDGCGRCCLHKLEDEDTDEILFTRVACRLLDIDSCRCSNYPERRALVPECLDMRRSFTQLHWLPVTCSYRLHAEGKSLPFWHPLLTGNPASVHNAGISVRGFAIPESETDDPEDHVIEWLK</sequence>
<gene>
    <name evidence="2" type="ORF">F6R98_01510</name>
</gene>